<dbReference type="SUPFAM" id="SSF51230">
    <property type="entry name" value="Single hybrid motif"/>
    <property type="match status" value="1"/>
</dbReference>
<dbReference type="CDD" id="cd06848">
    <property type="entry name" value="GCS_H"/>
    <property type="match status" value="1"/>
</dbReference>
<dbReference type="InterPro" id="IPR033753">
    <property type="entry name" value="GCV_H/Fam206"/>
</dbReference>
<dbReference type="NCBIfam" id="TIGR00527">
    <property type="entry name" value="gcvH"/>
    <property type="match status" value="1"/>
</dbReference>
<dbReference type="PANTHER" id="PTHR11715:SF3">
    <property type="entry name" value="GLYCINE CLEAVAGE SYSTEM H PROTEIN-RELATED"/>
    <property type="match status" value="1"/>
</dbReference>
<keyword evidence="7" id="KW-1185">Reference proteome</keyword>
<evidence type="ECO:0000313" key="7">
    <source>
        <dbReference type="Proteomes" id="UP000002383"/>
    </source>
</evidence>
<dbReference type="PANTHER" id="PTHR11715">
    <property type="entry name" value="GLYCINE CLEAVAGE SYSTEM H PROTEIN"/>
    <property type="match status" value="1"/>
</dbReference>
<keyword evidence="2 3" id="KW-0450">Lipoyl</keyword>
<dbReference type="GO" id="GO:0019464">
    <property type="term" value="P:glycine decarboxylation via glycine cleavage system"/>
    <property type="evidence" value="ECO:0007669"/>
    <property type="project" value="UniProtKB-UniRule"/>
</dbReference>
<comment type="similarity">
    <text evidence="1 3">Belongs to the GcvH family.</text>
</comment>
<dbReference type="PROSITE" id="PS50968">
    <property type="entry name" value="BIOTINYL_LIPOYL"/>
    <property type="match status" value="1"/>
</dbReference>
<evidence type="ECO:0000256" key="2">
    <source>
        <dbReference type="ARBA" id="ARBA00022823"/>
    </source>
</evidence>
<evidence type="ECO:0000256" key="1">
    <source>
        <dbReference type="ARBA" id="ARBA00009249"/>
    </source>
</evidence>
<evidence type="ECO:0000256" key="4">
    <source>
        <dbReference type="PIRSR" id="PIRSR617453-50"/>
    </source>
</evidence>
<evidence type="ECO:0000313" key="6">
    <source>
        <dbReference type="EMBL" id="ACL73832.1"/>
    </source>
</evidence>
<comment type="subunit">
    <text evidence="3">The glycine cleavage system is composed of four proteins: P, T, L and H.</text>
</comment>
<organism evidence="6 7">
    <name type="scientific">Thioalkalivibrio sulfidiphilus (strain HL-EbGR7)</name>
    <dbReference type="NCBI Taxonomy" id="396588"/>
    <lineage>
        <taxon>Bacteria</taxon>
        <taxon>Pseudomonadati</taxon>
        <taxon>Pseudomonadota</taxon>
        <taxon>Gammaproteobacteria</taxon>
        <taxon>Chromatiales</taxon>
        <taxon>Ectothiorhodospiraceae</taxon>
        <taxon>Thioalkalivibrio</taxon>
    </lineage>
</organism>
<proteinExistence type="inferred from homology"/>
<dbReference type="RefSeq" id="WP_012639307.1">
    <property type="nucleotide sequence ID" value="NC_011901.1"/>
</dbReference>
<accession>B8GNE1</accession>
<dbReference type="HAMAP" id="MF_00272">
    <property type="entry name" value="GcvH"/>
    <property type="match status" value="1"/>
</dbReference>
<dbReference type="AlphaFoldDB" id="B8GNE1"/>
<dbReference type="Proteomes" id="UP000002383">
    <property type="component" value="Chromosome"/>
</dbReference>
<dbReference type="Gene3D" id="2.40.50.100">
    <property type="match status" value="1"/>
</dbReference>
<dbReference type="EMBL" id="CP001339">
    <property type="protein sequence ID" value="ACL73832.1"/>
    <property type="molecule type" value="Genomic_DNA"/>
</dbReference>
<dbReference type="eggNOG" id="COG0509">
    <property type="taxonomic scope" value="Bacteria"/>
</dbReference>
<protein>
    <recommendedName>
        <fullName evidence="3">Glycine cleavage system H protein</fullName>
    </recommendedName>
</protein>
<dbReference type="GO" id="GO:0005829">
    <property type="term" value="C:cytosol"/>
    <property type="evidence" value="ECO:0007669"/>
    <property type="project" value="TreeGrafter"/>
</dbReference>
<dbReference type="GO" id="GO:0005960">
    <property type="term" value="C:glycine cleavage complex"/>
    <property type="evidence" value="ECO:0007669"/>
    <property type="project" value="InterPro"/>
</dbReference>
<dbReference type="InterPro" id="IPR002930">
    <property type="entry name" value="GCV_H"/>
</dbReference>
<comment type="function">
    <text evidence="3">The glycine cleavage system catalyzes the degradation of glycine. The H protein shuttles the methylamine group of glycine from the P protein to the T protein.</text>
</comment>
<dbReference type="NCBIfam" id="NF002270">
    <property type="entry name" value="PRK01202.1"/>
    <property type="match status" value="1"/>
</dbReference>
<dbReference type="InterPro" id="IPR000089">
    <property type="entry name" value="Biotin_lipoyl"/>
</dbReference>
<evidence type="ECO:0000256" key="3">
    <source>
        <dbReference type="HAMAP-Rule" id="MF_00272"/>
    </source>
</evidence>
<dbReference type="InterPro" id="IPR017453">
    <property type="entry name" value="GCV_H_sub"/>
</dbReference>
<dbReference type="GO" id="GO:0009249">
    <property type="term" value="P:protein lipoylation"/>
    <property type="evidence" value="ECO:0007669"/>
    <property type="project" value="TreeGrafter"/>
</dbReference>
<comment type="cofactor">
    <cofactor evidence="3">
        <name>(R)-lipoate</name>
        <dbReference type="ChEBI" id="CHEBI:83088"/>
    </cofactor>
    <text evidence="3">Binds 1 lipoyl cofactor covalently.</text>
</comment>
<name>B8GNE1_THISH</name>
<dbReference type="OrthoDB" id="9796712at2"/>
<reference evidence="6 7" key="1">
    <citation type="journal article" date="2011" name="Stand. Genomic Sci.">
        <title>Complete genome sequence of 'Thioalkalivibrio sulfidophilus' HL-EbGr7.</title>
        <authorList>
            <person name="Muyzer G."/>
            <person name="Sorokin D.Y."/>
            <person name="Mavromatis K."/>
            <person name="Lapidus A."/>
            <person name="Clum A."/>
            <person name="Ivanova N."/>
            <person name="Pati A."/>
            <person name="d'Haeseleer P."/>
            <person name="Woyke T."/>
            <person name="Kyrpides N.C."/>
        </authorList>
    </citation>
    <scope>NUCLEOTIDE SEQUENCE [LARGE SCALE GENOMIC DNA]</scope>
    <source>
        <strain evidence="6 7">HL-EbGR7</strain>
    </source>
</reference>
<dbReference type="HOGENOM" id="CLU_097408_2_1_6"/>
<dbReference type="KEGG" id="tgr:Tgr7_2758"/>
<sequence>MSNTPADLRYTKSHEWVRSESDGTVTVGISDHAQELLGDLVFVETPEVGSSHGAGAACAVVESVKAASDVYAPVAGEVVAVNEQLADSPELVNSDPYGEGWLFRLKPADAGAAGGLMDADAYQAMVDEEG</sequence>
<feature type="modified residue" description="N6-lipoyllysine" evidence="3 4">
    <location>
        <position position="65"/>
    </location>
</feature>
<evidence type="ECO:0000259" key="5">
    <source>
        <dbReference type="PROSITE" id="PS50968"/>
    </source>
</evidence>
<dbReference type="Pfam" id="PF01597">
    <property type="entry name" value="GCV_H"/>
    <property type="match status" value="1"/>
</dbReference>
<gene>
    <name evidence="3" type="primary">gcvH</name>
    <name evidence="6" type="ordered locus">Tgr7_2758</name>
</gene>
<dbReference type="InterPro" id="IPR011053">
    <property type="entry name" value="Single_hybrid_motif"/>
</dbReference>
<dbReference type="STRING" id="396588.Tgr7_2758"/>
<feature type="domain" description="Lipoyl-binding" evidence="5">
    <location>
        <begin position="24"/>
        <end position="106"/>
    </location>
</feature>